<name>A0AAD9SIE2_PHOAM</name>
<keyword evidence="3" id="KW-1185">Reference proteome</keyword>
<feature type="transmembrane region" description="Helical" evidence="1">
    <location>
        <begin position="557"/>
        <end position="576"/>
    </location>
</feature>
<dbReference type="Proteomes" id="UP001265746">
    <property type="component" value="Unassembled WGS sequence"/>
</dbReference>
<feature type="transmembrane region" description="Helical" evidence="1">
    <location>
        <begin position="422"/>
        <end position="447"/>
    </location>
</feature>
<proteinExistence type="predicted"/>
<feature type="transmembrane region" description="Helical" evidence="1">
    <location>
        <begin position="583"/>
        <end position="602"/>
    </location>
</feature>
<dbReference type="EMBL" id="JAUJFL010000003">
    <property type="protein sequence ID" value="KAK2608119.1"/>
    <property type="molecule type" value="Genomic_DNA"/>
</dbReference>
<protein>
    <submittedName>
        <fullName evidence="2">Uncharacterized protein</fullName>
    </submittedName>
</protein>
<sequence>MGQTEGLTGPCPPKSAAFELTERADLDPLLLEPYVLGPVPPRHRQRNGNATVSVLRETWMETLEDIRSIHWARAGLWFLAFCWVAGLITCLVIVPLLWSGYYMSSACLPDGTFSLFESYNVWDINGFFQITSGFGELTFTEAKVVDVVWDVVIGRIGQTLLVVFSWRAFSLHIKASTEEGPDTRNVSYHTYWTIYMQDDISLMGVMGVIRDFIARRRLKSVAAMVFMAVTMLFCLAWPTIASAMTGYDSNNIAFIKIRDGSLIPFSAFIPLLYVIHDGSRIDGLTDEYNIPCCRTTGGYSDPTIQSIDSALCFCYDLEDDIFLMGSNASLYAETYGFLGINNTDSIWPQNNTTLPSPALNISAFPSYRWDSYGSEWINPQTGEQPFMDERKITYLYNNEAYDFNYIITEQNGQCQPIGSYKWGFSFLQAMVAMLILWVWTLSIYIMWLRAHMKLSSRGPYEVPNRYKAAVRLSRSIAVDFGDVDRATDMSNKEFSAYVSRNLKGGRVGADPAMALGKFNFRSCLKGWVRREKWWFSALILCTIFCCTGWQLPYSLFSLLWLSVWLWPVIAFALAVGTTNKSRFFFLFAWLLLGIAWIIPLAVDPELSGYLYL</sequence>
<comment type="caution">
    <text evidence="2">The sequence shown here is derived from an EMBL/GenBank/DDBJ whole genome shotgun (WGS) entry which is preliminary data.</text>
</comment>
<feature type="transmembrane region" description="Helical" evidence="1">
    <location>
        <begin position="76"/>
        <end position="98"/>
    </location>
</feature>
<keyword evidence="1" id="KW-0812">Transmembrane</keyword>
<evidence type="ECO:0000313" key="3">
    <source>
        <dbReference type="Proteomes" id="UP001265746"/>
    </source>
</evidence>
<evidence type="ECO:0000313" key="2">
    <source>
        <dbReference type="EMBL" id="KAK2608119.1"/>
    </source>
</evidence>
<dbReference type="AlphaFoldDB" id="A0AAD9SIE2"/>
<accession>A0AAD9SIE2</accession>
<organism evidence="2 3">
    <name type="scientific">Phomopsis amygdali</name>
    <name type="common">Fusicoccum amygdali</name>
    <dbReference type="NCBI Taxonomy" id="1214568"/>
    <lineage>
        <taxon>Eukaryota</taxon>
        <taxon>Fungi</taxon>
        <taxon>Dikarya</taxon>
        <taxon>Ascomycota</taxon>
        <taxon>Pezizomycotina</taxon>
        <taxon>Sordariomycetes</taxon>
        <taxon>Sordariomycetidae</taxon>
        <taxon>Diaporthales</taxon>
        <taxon>Diaporthaceae</taxon>
        <taxon>Diaporthe</taxon>
    </lineage>
</organism>
<keyword evidence="1" id="KW-0472">Membrane</keyword>
<gene>
    <name evidence="2" type="ORF">N8I77_006752</name>
</gene>
<evidence type="ECO:0000256" key="1">
    <source>
        <dbReference type="SAM" id="Phobius"/>
    </source>
</evidence>
<reference evidence="2" key="1">
    <citation type="submission" date="2023-06" db="EMBL/GenBank/DDBJ databases">
        <authorList>
            <person name="Noh H."/>
        </authorList>
    </citation>
    <scope>NUCLEOTIDE SEQUENCE</scope>
    <source>
        <strain evidence="2">DUCC20226</strain>
    </source>
</reference>
<feature type="transmembrane region" description="Helical" evidence="1">
    <location>
        <begin position="221"/>
        <end position="240"/>
    </location>
</feature>
<keyword evidence="1" id="KW-1133">Transmembrane helix</keyword>
<feature type="transmembrane region" description="Helical" evidence="1">
    <location>
        <begin position="533"/>
        <end position="551"/>
    </location>
</feature>